<dbReference type="AlphaFoldDB" id="A0A225VRR7"/>
<dbReference type="STRING" id="4795.A0A225VRR7"/>
<evidence type="ECO:0000313" key="2">
    <source>
        <dbReference type="Proteomes" id="UP000198211"/>
    </source>
</evidence>
<organism evidence="1 2">
    <name type="scientific">Phytophthora megakarya</name>
    <dbReference type="NCBI Taxonomy" id="4795"/>
    <lineage>
        <taxon>Eukaryota</taxon>
        <taxon>Sar</taxon>
        <taxon>Stramenopiles</taxon>
        <taxon>Oomycota</taxon>
        <taxon>Peronosporomycetes</taxon>
        <taxon>Peronosporales</taxon>
        <taxon>Peronosporaceae</taxon>
        <taxon>Phytophthora</taxon>
    </lineage>
</organism>
<keyword evidence="2" id="KW-1185">Reference proteome</keyword>
<dbReference type="EMBL" id="NBNE01003517">
    <property type="protein sequence ID" value="OWZ07497.1"/>
    <property type="molecule type" value="Genomic_DNA"/>
</dbReference>
<sequence length="106" mass="12402">MALRRTDIWLSSNGYIRFELSDVPRRLSRARQLMHTFMWCRFYCKLSNRQTKCYGLAVDHGHVEVAKWLTTTYPDALSESAISLALSAASDEGHEDMMQWFPSQRR</sequence>
<accession>A0A225VRR7</accession>
<dbReference type="Proteomes" id="UP000198211">
    <property type="component" value="Unassembled WGS sequence"/>
</dbReference>
<evidence type="ECO:0000313" key="1">
    <source>
        <dbReference type="EMBL" id="OWZ07497.1"/>
    </source>
</evidence>
<name>A0A225VRR7_9STRA</name>
<protein>
    <submittedName>
        <fullName evidence="1">Uncharacterized protein</fullName>
    </submittedName>
</protein>
<gene>
    <name evidence="1" type="ORF">PHMEG_00020104</name>
</gene>
<proteinExistence type="predicted"/>
<reference evidence="2" key="1">
    <citation type="submission" date="2017-03" db="EMBL/GenBank/DDBJ databases">
        <title>Phytopthora megakarya and P. palmivora, two closely related causual agents of cacao black pod achieved similar genome size and gene model numbers by different mechanisms.</title>
        <authorList>
            <person name="Ali S."/>
            <person name="Shao J."/>
            <person name="Larry D.J."/>
            <person name="Kronmiller B."/>
            <person name="Shen D."/>
            <person name="Strem M.D."/>
            <person name="Melnick R.L."/>
            <person name="Guiltinan M.J."/>
            <person name="Tyler B.M."/>
            <person name="Meinhardt L.W."/>
            <person name="Bailey B.A."/>
        </authorList>
    </citation>
    <scope>NUCLEOTIDE SEQUENCE [LARGE SCALE GENOMIC DNA]</scope>
    <source>
        <strain evidence="2">zdho120</strain>
    </source>
</reference>
<comment type="caution">
    <text evidence="1">The sequence shown here is derived from an EMBL/GenBank/DDBJ whole genome shotgun (WGS) entry which is preliminary data.</text>
</comment>